<keyword evidence="6" id="KW-1185">Reference proteome</keyword>
<organism evidence="5 6">
    <name type="scientific">Flagellimonas spongiicola</name>
    <dbReference type="NCBI Taxonomy" id="2942208"/>
    <lineage>
        <taxon>Bacteria</taxon>
        <taxon>Pseudomonadati</taxon>
        <taxon>Bacteroidota</taxon>
        <taxon>Flavobacteriia</taxon>
        <taxon>Flavobacteriales</taxon>
        <taxon>Flavobacteriaceae</taxon>
        <taxon>Flagellimonas</taxon>
    </lineage>
</organism>
<keyword evidence="3" id="KW-0804">Transcription</keyword>
<accession>A0ABT0PR40</accession>
<evidence type="ECO:0000259" key="4">
    <source>
        <dbReference type="PROSITE" id="PS01124"/>
    </source>
</evidence>
<dbReference type="PROSITE" id="PS01124">
    <property type="entry name" value="HTH_ARAC_FAMILY_2"/>
    <property type="match status" value="1"/>
</dbReference>
<keyword evidence="2" id="KW-0238">DNA-binding</keyword>
<name>A0ABT0PR40_9FLAO</name>
<dbReference type="RefSeq" id="WP_249656352.1">
    <property type="nucleotide sequence ID" value="NZ_JAMFMA010000001.1"/>
</dbReference>
<dbReference type="InterPro" id="IPR009057">
    <property type="entry name" value="Homeodomain-like_sf"/>
</dbReference>
<evidence type="ECO:0000256" key="1">
    <source>
        <dbReference type="ARBA" id="ARBA00023015"/>
    </source>
</evidence>
<dbReference type="InterPro" id="IPR018060">
    <property type="entry name" value="HTH_AraC"/>
</dbReference>
<dbReference type="SMART" id="SM00342">
    <property type="entry name" value="HTH_ARAC"/>
    <property type="match status" value="1"/>
</dbReference>
<evidence type="ECO:0000313" key="5">
    <source>
        <dbReference type="EMBL" id="MCL6273172.1"/>
    </source>
</evidence>
<dbReference type="SUPFAM" id="SSF46689">
    <property type="entry name" value="Homeodomain-like"/>
    <property type="match status" value="1"/>
</dbReference>
<dbReference type="PANTHER" id="PTHR43280:SF28">
    <property type="entry name" value="HTH-TYPE TRANSCRIPTIONAL ACTIVATOR RHAS"/>
    <property type="match status" value="1"/>
</dbReference>
<evidence type="ECO:0000256" key="2">
    <source>
        <dbReference type="ARBA" id="ARBA00023125"/>
    </source>
</evidence>
<protein>
    <submittedName>
        <fullName evidence="5">Helix-turn-helix domain-containing protein</fullName>
    </submittedName>
</protein>
<dbReference type="PANTHER" id="PTHR43280">
    <property type="entry name" value="ARAC-FAMILY TRANSCRIPTIONAL REGULATOR"/>
    <property type="match status" value="1"/>
</dbReference>
<sequence length="298" mass="34625">MLEYRNNIVRIDNGNMPKFPVRFSNEIYLSHGTSPKNPSPVSYASSFALKCVIAGNERYLVDGKLENLSAGSILFIEPESKVEFLHSEGAATSIFLKEEILRKSLFMLSMGDKILDYPFDEPHMENIPFYRIKSYRNTKELKKIVSKVINAPEILDLDFYMELAEDVIIAQNEHFLKKNNLDFKKKSTRLEIFRRLSLVREYLEDNLSESVHLDEMAAIACLSKYHLVRTFKKIYSKSPRQYHLDLRITAIHKLLTSKLEFESINQLVACFGFNEYSVFYKHYVNRYGQMPSGSMPKS</sequence>
<evidence type="ECO:0000313" key="6">
    <source>
        <dbReference type="Proteomes" id="UP001203607"/>
    </source>
</evidence>
<dbReference type="Pfam" id="PF12833">
    <property type="entry name" value="HTH_18"/>
    <property type="match status" value="1"/>
</dbReference>
<comment type="caution">
    <text evidence="5">The sequence shown here is derived from an EMBL/GenBank/DDBJ whole genome shotgun (WGS) entry which is preliminary data.</text>
</comment>
<evidence type="ECO:0000256" key="3">
    <source>
        <dbReference type="ARBA" id="ARBA00023163"/>
    </source>
</evidence>
<gene>
    <name evidence="5" type="ORF">M3P19_04080</name>
</gene>
<feature type="domain" description="HTH araC/xylS-type" evidence="4">
    <location>
        <begin position="197"/>
        <end position="297"/>
    </location>
</feature>
<dbReference type="Proteomes" id="UP001203607">
    <property type="component" value="Unassembled WGS sequence"/>
</dbReference>
<dbReference type="EMBL" id="JAMFMA010000001">
    <property type="protein sequence ID" value="MCL6273172.1"/>
    <property type="molecule type" value="Genomic_DNA"/>
</dbReference>
<reference evidence="5 6" key="1">
    <citation type="submission" date="2022-05" db="EMBL/GenBank/DDBJ databases">
        <authorList>
            <person name="Park J.-S."/>
        </authorList>
    </citation>
    <scope>NUCLEOTIDE SEQUENCE [LARGE SCALE GENOMIC DNA]</scope>
    <source>
        <strain evidence="5 6">2012CJ35-5</strain>
    </source>
</reference>
<dbReference type="Gene3D" id="1.10.10.60">
    <property type="entry name" value="Homeodomain-like"/>
    <property type="match status" value="1"/>
</dbReference>
<proteinExistence type="predicted"/>
<keyword evidence="1" id="KW-0805">Transcription regulation</keyword>